<reference evidence="3" key="2">
    <citation type="submission" date="2020-10" db="EMBL/GenBank/DDBJ databases">
        <authorList>
            <person name="Scholz U."/>
            <person name="Mascher M."/>
            <person name="Fiebig A."/>
        </authorList>
    </citation>
    <scope>NUCLEOTIDE SEQUENCE [LARGE SCALE GENOMIC DNA]</scope>
    <source>
        <strain evidence="3">cv. Morex</strain>
    </source>
</reference>
<evidence type="ECO:0000256" key="1">
    <source>
        <dbReference type="SAM" id="MobiDB-lite"/>
    </source>
</evidence>
<keyword evidence="2" id="KW-0472">Membrane</keyword>
<evidence type="ECO:0000313" key="4">
    <source>
        <dbReference type="Proteomes" id="UP000011116"/>
    </source>
</evidence>
<feature type="transmembrane region" description="Helical" evidence="2">
    <location>
        <begin position="148"/>
        <end position="166"/>
    </location>
</feature>
<dbReference type="AlphaFoldDB" id="A0A8I6X1Q0"/>
<keyword evidence="4" id="KW-1185">Reference proteome</keyword>
<proteinExistence type="predicted"/>
<reference evidence="4" key="1">
    <citation type="journal article" date="2012" name="Nature">
        <title>A physical, genetic and functional sequence assembly of the barley genome.</title>
        <authorList>
            <consortium name="The International Barley Genome Sequencing Consortium"/>
            <person name="Mayer K.F."/>
            <person name="Waugh R."/>
            <person name="Brown J.W."/>
            <person name="Schulman A."/>
            <person name="Langridge P."/>
            <person name="Platzer M."/>
            <person name="Fincher G.B."/>
            <person name="Muehlbauer G.J."/>
            <person name="Sato K."/>
            <person name="Close T.J."/>
            <person name="Wise R.P."/>
            <person name="Stein N."/>
        </authorList>
    </citation>
    <scope>NUCLEOTIDE SEQUENCE [LARGE SCALE GENOMIC DNA]</scope>
    <source>
        <strain evidence="4">cv. Morex</strain>
    </source>
</reference>
<evidence type="ECO:0000256" key="2">
    <source>
        <dbReference type="SAM" id="Phobius"/>
    </source>
</evidence>
<dbReference type="EnsemblPlants" id="HORVU.MOREX.r3.2HG0109990.1">
    <property type="protein sequence ID" value="HORVU.MOREX.r3.2HG0109990.1"/>
    <property type="gene ID" value="HORVU.MOREX.r3.2HG0109990"/>
</dbReference>
<dbReference type="Proteomes" id="UP000011116">
    <property type="component" value="Chromosome 2H"/>
</dbReference>
<accession>A0A8I6X1Q0</accession>
<name>A0A8I6X1Q0_HORVV</name>
<feature type="region of interest" description="Disordered" evidence="1">
    <location>
        <begin position="1"/>
        <end position="32"/>
    </location>
</feature>
<keyword evidence="2" id="KW-1133">Transmembrane helix</keyword>
<sequence length="167" mass="18917">MSWSSGHSAVAAPGFRRATGRRGEESRSPVPYRESPMAYEPAKFCWCNPRRKAPRWISWSIPNSGRRYYACVDAMFLRDLIGDLRDEVRRLRCGGNGSQFIPQFEDATPIVAVPEAQIDREVLAMSLQDQLKEKNAEIATLKRKYHNVVFVFAVFVLGLVAGKILLQ</sequence>
<organism evidence="3 4">
    <name type="scientific">Hordeum vulgare subsp. vulgare</name>
    <name type="common">Domesticated barley</name>
    <dbReference type="NCBI Taxonomy" id="112509"/>
    <lineage>
        <taxon>Eukaryota</taxon>
        <taxon>Viridiplantae</taxon>
        <taxon>Streptophyta</taxon>
        <taxon>Embryophyta</taxon>
        <taxon>Tracheophyta</taxon>
        <taxon>Spermatophyta</taxon>
        <taxon>Magnoliopsida</taxon>
        <taxon>Liliopsida</taxon>
        <taxon>Poales</taxon>
        <taxon>Poaceae</taxon>
        <taxon>BOP clade</taxon>
        <taxon>Pooideae</taxon>
        <taxon>Triticodae</taxon>
        <taxon>Triticeae</taxon>
        <taxon>Hordeinae</taxon>
        <taxon>Hordeum</taxon>
    </lineage>
</organism>
<dbReference type="Gramene" id="HORVU.MOREX.r3.2HG0109990.1">
    <property type="protein sequence ID" value="HORVU.MOREX.r3.2HG0109990.1"/>
    <property type="gene ID" value="HORVU.MOREX.r3.2HG0109990"/>
</dbReference>
<reference evidence="3" key="3">
    <citation type="submission" date="2022-01" db="UniProtKB">
        <authorList>
            <consortium name="EnsemblPlants"/>
        </authorList>
    </citation>
    <scope>IDENTIFICATION</scope>
    <source>
        <strain evidence="3">subsp. vulgare</strain>
    </source>
</reference>
<protein>
    <submittedName>
        <fullName evidence="3">Uncharacterized protein</fullName>
    </submittedName>
</protein>
<evidence type="ECO:0000313" key="3">
    <source>
        <dbReference type="EnsemblPlants" id="HORVU.MOREX.r3.2HG0109990.1"/>
    </source>
</evidence>
<dbReference type="Gramene" id="HORVU.MOREX.r2.2HG0090270.1">
    <property type="protein sequence ID" value="HORVU.MOREX.r2.2HG0090270.1"/>
    <property type="gene ID" value="HORVU.MOREX.r2.2HG0090270"/>
</dbReference>
<keyword evidence="2" id="KW-0812">Transmembrane</keyword>